<dbReference type="FunCoup" id="A0A482XPX1">
    <property type="interactions" value="1022"/>
</dbReference>
<dbReference type="STRING" id="195883.A0A482XPX1"/>
<dbReference type="Pfam" id="PF10036">
    <property type="entry name" value="RLL"/>
    <property type="match status" value="1"/>
</dbReference>
<dbReference type="EMBL" id="QKKF02004189">
    <property type="protein sequence ID" value="RZF47479.1"/>
    <property type="molecule type" value="Genomic_DNA"/>
</dbReference>
<proteinExistence type="predicted"/>
<evidence type="ECO:0000313" key="2">
    <source>
        <dbReference type="Proteomes" id="UP000291343"/>
    </source>
</evidence>
<dbReference type="Proteomes" id="UP000291343">
    <property type="component" value="Unassembled WGS sequence"/>
</dbReference>
<keyword evidence="2" id="KW-1185">Reference proteome</keyword>
<gene>
    <name evidence="1" type="ORF">LSTR_LSTR007406</name>
</gene>
<sequence>MFKSKLTALEYHTIEGFNPEDDKQFRALVIWLEEQKIRHYKVEDRDPLRDLESDKWPIVFNSYCAQLSCPITSGKKAERLEWLLSHAIRLEYSDNIDKFSTQTSTEVLKNRQNTPKVVSSNPLDNLDFESEDFKKGVNSLAKLLQITPHPDHLITLRAISKLISQRLTAEAIKDVDSVVPKGKAYPFDTVDDGFEKGNKAVNSASKILRLLYLHDLRSLQTKINESIVAVQNLTANPKTDTSLGKVGR</sequence>
<dbReference type="SMR" id="A0A482XPX1"/>
<protein>
    <recommendedName>
        <fullName evidence="3">RNA transcription, translation and transport factor protein</fullName>
    </recommendedName>
</protein>
<dbReference type="PANTHER" id="PTHR15924">
    <property type="entry name" value="CLE"/>
    <property type="match status" value="1"/>
</dbReference>
<organism evidence="1 2">
    <name type="scientific">Laodelphax striatellus</name>
    <name type="common">Small brown planthopper</name>
    <name type="synonym">Delphax striatella</name>
    <dbReference type="NCBI Taxonomy" id="195883"/>
    <lineage>
        <taxon>Eukaryota</taxon>
        <taxon>Metazoa</taxon>
        <taxon>Ecdysozoa</taxon>
        <taxon>Arthropoda</taxon>
        <taxon>Hexapoda</taxon>
        <taxon>Insecta</taxon>
        <taxon>Pterygota</taxon>
        <taxon>Neoptera</taxon>
        <taxon>Paraneoptera</taxon>
        <taxon>Hemiptera</taxon>
        <taxon>Auchenorrhyncha</taxon>
        <taxon>Fulgoroidea</taxon>
        <taxon>Delphacidae</taxon>
        <taxon>Criomorphinae</taxon>
        <taxon>Laodelphax</taxon>
    </lineage>
</organism>
<dbReference type="InParanoid" id="A0A482XPX1"/>
<name>A0A482XPX1_LAOST</name>
<dbReference type="AlphaFoldDB" id="A0A482XPX1"/>
<evidence type="ECO:0008006" key="3">
    <source>
        <dbReference type="Google" id="ProtNLM"/>
    </source>
</evidence>
<accession>A0A482XPX1</accession>
<dbReference type="InterPro" id="IPR019265">
    <property type="entry name" value="RTRAF"/>
</dbReference>
<dbReference type="OrthoDB" id="514167at2759"/>
<comment type="caution">
    <text evidence="1">The sequence shown here is derived from an EMBL/GenBank/DDBJ whole genome shotgun (WGS) entry which is preliminary data.</text>
</comment>
<reference evidence="1 2" key="1">
    <citation type="journal article" date="2017" name="Gigascience">
        <title>Genome sequence of the small brown planthopper, Laodelphax striatellus.</title>
        <authorList>
            <person name="Zhu J."/>
            <person name="Jiang F."/>
            <person name="Wang X."/>
            <person name="Yang P."/>
            <person name="Bao Y."/>
            <person name="Zhao W."/>
            <person name="Wang W."/>
            <person name="Lu H."/>
            <person name="Wang Q."/>
            <person name="Cui N."/>
            <person name="Li J."/>
            <person name="Chen X."/>
            <person name="Luo L."/>
            <person name="Yu J."/>
            <person name="Kang L."/>
            <person name="Cui F."/>
        </authorList>
    </citation>
    <scope>NUCLEOTIDE SEQUENCE [LARGE SCALE GENOMIC DNA]</scope>
    <source>
        <strain evidence="1">Lst14</strain>
    </source>
</reference>
<evidence type="ECO:0000313" key="1">
    <source>
        <dbReference type="EMBL" id="RZF47479.1"/>
    </source>
</evidence>